<gene>
    <name evidence="2" type="ORF">GCM10007304_29000</name>
</gene>
<protein>
    <recommendedName>
        <fullName evidence="4">YbaB/EbfC DNA-binding family protein</fullName>
    </recommendedName>
</protein>
<evidence type="ECO:0000313" key="2">
    <source>
        <dbReference type="EMBL" id="GGG13214.1"/>
    </source>
</evidence>
<organism evidence="2 3">
    <name type="scientific">Rhodococcoides trifolii</name>
    <dbReference type="NCBI Taxonomy" id="908250"/>
    <lineage>
        <taxon>Bacteria</taxon>
        <taxon>Bacillati</taxon>
        <taxon>Actinomycetota</taxon>
        <taxon>Actinomycetes</taxon>
        <taxon>Mycobacteriales</taxon>
        <taxon>Nocardiaceae</taxon>
        <taxon>Rhodococcoides</taxon>
    </lineage>
</organism>
<sequence>MTEARASNAGGTVRVRATETGVLVGLHIERSELRFGGDALAATILSVCSAAAHAAAQRHRAALLRDGLAPEVVDRVAPAGTAPTSPPGRWTLRP</sequence>
<comment type="caution">
    <text evidence="2">The sequence shown here is derived from an EMBL/GenBank/DDBJ whole genome shotgun (WGS) entry which is preliminary data.</text>
</comment>
<accession>A0A917D8N4</accession>
<reference evidence="2" key="1">
    <citation type="journal article" date="2014" name="Int. J. Syst. Evol. Microbiol.">
        <title>Complete genome sequence of Corynebacterium casei LMG S-19264T (=DSM 44701T), isolated from a smear-ripened cheese.</title>
        <authorList>
            <consortium name="US DOE Joint Genome Institute (JGI-PGF)"/>
            <person name="Walter F."/>
            <person name="Albersmeier A."/>
            <person name="Kalinowski J."/>
            <person name="Ruckert C."/>
        </authorList>
    </citation>
    <scope>NUCLEOTIDE SEQUENCE</scope>
    <source>
        <strain evidence="2">CCM 7905</strain>
    </source>
</reference>
<evidence type="ECO:0000256" key="1">
    <source>
        <dbReference type="SAM" id="MobiDB-lite"/>
    </source>
</evidence>
<dbReference type="EMBL" id="BMCU01000003">
    <property type="protein sequence ID" value="GGG13214.1"/>
    <property type="molecule type" value="Genomic_DNA"/>
</dbReference>
<reference evidence="2" key="2">
    <citation type="submission" date="2020-09" db="EMBL/GenBank/DDBJ databases">
        <authorList>
            <person name="Sun Q."/>
            <person name="Sedlacek I."/>
        </authorList>
    </citation>
    <scope>NUCLEOTIDE SEQUENCE</scope>
    <source>
        <strain evidence="2">CCM 7905</strain>
    </source>
</reference>
<evidence type="ECO:0008006" key="4">
    <source>
        <dbReference type="Google" id="ProtNLM"/>
    </source>
</evidence>
<evidence type="ECO:0000313" key="3">
    <source>
        <dbReference type="Proteomes" id="UP000654257"/>
    </source>
</evidence>
<keyword evidence="3" id="KW-1185">Reference proteome</keyword>
<name>A0A917D8N4_9NOCA</name>
<dbReference type="Proteomes" id="UP000654257">
    <property type="component" value="Unassembled WGS sequence"/>
</dbReference>
<feature type="region of interest" description="Disordered" evidence="1">
    <location>
        <begin position="75"/>
        <end position="94"/>
    </location>
</feature>
<dbReference type="RefSeq" id="WP_188545569.1">
    <property type="nucleotide sequence ID" value="NZ_BMCU01000003.1"/>
</dbReference>
<proteinExistence type="predicted"/>
<dbReference type="AlphaFoldDB" id="A0A917D8N4"/>